<protein>
    <submittedName>
        <fullName evidence="1">Uncharacterized protein</fullName>
    </submittedName>
</protein>
<reference evidence="1 2" key="1">
    <citation type="submission" date="2014-04" db="EMBL/GenBank/DDBJ databases">
        <authorList>
            <consortium name="International Citrus Genome Consortium"/>
            <person name="Gmitter F."/>
            <person name="Chen C."/>
            <person name="Farmerie W."/>
            <person name="Harkins T."/>
            <person name="Desany B."/>
            <person name="Mohiuddin M."/>
            <person name="Kodira C."/>
            <person name="Borodovsky M."/>
            <person name="Lomsadze A."/>
            <person name="Burns P."/>
            <person name="Jenkins J."/>
            <person name="Prochnik S."/>
            <person name="Shu S."/>
            <person name="Chapman J."/>
            <person name="Pitluck S."/>
            <person name="Schmutz J."/>
            <person name="Rokhsar D."/>
        </authorList>
    </citation>
    <scope>NUCLEOTIDE SEQUENCE</scope>
</reference>
<evidence type="ECO:0000313" key="1">
    <source>
        <dbReference type="EMBL" id="KDO46148.1"/>
    </source>
</evidence>
<organism evidence="1 2">
    <name type="scientific">Citrus sinensis</name>
    <name type="common">Sweet orange</name>
    <name type="synonym">Citrus aurantium var. sinensis</name>
    <dbReference type="NCBI Taxonomy" id="2711"/>
    <lineage>
        <taxon>Eukaryota</taxon>
        <taxon>Viridiplantae</taxon>
        <taxon>Streptophyta</taxon>
        <taxon>Embryophyta</taxon>
        <taxon>Tracheophyta</taxon>
        <taxon>Spermatophyta</taxon>
        <taxon>Magnoliopsida</taxon>
        <taxon>eudicotyledons</taxon>
        <taxon>Gunneridae</taxon>
        <taxon>Pentapetalae</taxon>
        <taxon>rosids</taxon>
        <taxon>malvids</taxon>
        <taxon>Sapindales</taxon>
        <taxon>Rutaceae</taxon>
        <taxon>Aurantioideae</taxon>
        <taxon>Citrus</taxon>
    </lineage>
</organism>
<name>A0A067DTK1_CITSI</name>
<evidence type="ECO:0000313" key="2">
    <source>
        <dbReference type="Proteomes" id="UP000027120"/>
    </source>
</evidence>
<dbReference type="Proteomes" id="UP000027120">
    <property type="component" value="Unassembled WGS sequence"/>
</dbReference>
<dbReference type="EMBL" id="KK785225">
    <property type="protein sequence ID" value="KDO46148.1"/>
    <property type="molecule type" value="Genomic_DNA"/>
</dbReference>
<feature type="non-terminal residue" evidence="1">
    <location>
        <position position="1"/>
    </location>
</feature>
<gene>
    <name evidence="1" type="ORF">CISIN_1g0421211mg</name>
</gene>
<accession>A0A067DTK1</accession>
<sequence length="108" mass="12220">AQQKMHCAVRSTYTDNQKFFEGGKFYSLNKSFEKDNFRASLEDSEIASLNSRNSDNSDINPGRGIDFLQKSKMFEAGYPFSNPLNFMTETSDRVSNVNSLTDVKVSLL</sequence>
<dbReference type="AlphaFoldDB" id="A0A067DTK1"/>
<keyword evidence="2" id="KW-1185">Reference proteome</keyword>
<proteinExistence type="predicted"/>